<protein>
    <submittedName>
        <fullName evidence="14">Glutamate receptor</fullName>
    </submittedName>
</protein>
<proteinExistence type="predicted"/>
<gene>
    <name evidence="14" type="primary">GLRK</name>
    <name evidence="14" type="ORF">g.2627</name>
</gene>
<keyword evidence="3" id="KW-1003">Cell membrane</keyword>
<reference evidence="14" key="1">
    <citation type="submission" date="2018-04" db="EMBL/GenBank/DDBJ databases">
        <title>Transcriptome of Schizaphis graminum biotype I.</title>
        <authorList>
            <person name="Scully E.D."/>
            <person name="Geib S.M."/>
            <person name="Palmer N.A."/>
            <person name="Koch K."/>
            <person name="Bradshaw J."/>
            <person name="Heng-Moss T."/>
            <person name="Sarath G."/>
        </authorList>
    </citation>
    <scope>NUCLEOTIDE SEQUENCE</scope>
</reference>
<evidence type="ECO:0000256" key="1">
    <source>
        <dbReference type="ARBA" id="ARBA00004651"/>
    </source>
</evidence>
<dbReference type="EMBL" id="GGMR01008815">
    <property type="protein sequence ID" value="MBY21434.1"/>
    <property type="molecule type" value="Transcribed_RNA"/>
</dbReference>
<keyword evidence="2" id="KW-0813">Transport</keyword>
<sequence length="148" mass="16862">MHYPMIQILAYQLNFNYTMSITDDHGWSYGNGSFFGLTGILQREESDFGAAGSLMRLDRMTAVDFTVGTVSLESNILFKQPMLSSITNIHIKPFKHEVWQVILIMLIGFILIILFLNKFKAIHGQSLNMCEIIELVYGAICQQGTDYR</sequence>
<keyword evidence="10" id="KW-1071">Ligand-gated ion channel</keyword>
<dbReference type="GO" id="GO:0015276">
    <property type="term" value="F:ligand-gated monoatomic ion channel activity"/>
    <property type="evidence" value="ECO:0007669"/>
    <property type="project" value="InterPro"/>
</dbReference>
<evidence type="ECO:0000256" key="8">
    <source>
        <dbReference type="ARBA" id="ARBA00023170"/>
    </source>
</evidence>
<keyword evidence="8 14" id="KW-0675">Receptor</keyword>
<dbReference type="Pfam" id="PF10613">
    <property type="entry name" value="Lig_chan-Glu_bd"/>
    <property type="match status" value="1"/>
</dbReference>
<dbReference type="InterPro" id="IPR052192">
    <property type="entry name" value="Insect_Ionotropic_Sensory_Rcpt"/>
</dbReference>
<evidence type="ECO:0000256" key="2">
    <source>
        <dbReference type="ARBA" id="ARBA00022448"/>
    </source>
</evidence>
<feature type="domain" description="Ionotropic glutamate receptor L-glutamate and glycine-binding" evidence="13">
    <location>
        <begin position="5"/>
        <end position="81"/>
    </location>
</feature>
<evidence type="ECO:0000259" key="13">
    <source>
        <dbReference type="Pfam" id="PF10613"/>
    </source>
</evidence>
<evidence type="ECO:0000256" key="10">
    <source>
        <dbReference type="ARBA" id="ARBA00023286"/>
    </source>
</evidence>
<evidence type="ECO:0000256" key="12">
    <source>
        <dbReference type="SAM" id="Phobius"/>
    </source>
</evidence>
<dbReference type="PANTHER" id="PTHR42643">
    <property type="entry name" value="IONOTROPIC RECEPTOR 20A-RELATED"/>
    <property type="match status" value="1"/>
</dbReference>
<evidence type="ECO:0000256" key="3">
    <source>
        <dbReference type="ARBA" id="ARBA00022475"/>
    </source>
</evidence>
<keyword evidence="5 12" id="KW-1133">Transmembrane helix</keyword>
<evidence type="ECO:0000256" key="11">
    <source>
        <dbReference type="ARBA" id="ARBA00023303"/>
    </source>
</evidence>
<evidence type="ECO:0000256" key="9">
    <source>
        <dbReference type="ARBA" id="ARBA00023180"/>
    </source>
</evidence>
<dbReference type="SUPFAM" id="SSF53850">
    <property type="entry name" value="Periplasmic binding protein-like II"/>
    <property type="match status" value="1"/>
</dbReference>
<evidence type="ECO:0000256" key="4">
    <source>
        <dbReference type="ARBA" id="ARBA00022692"/>
    </source>
</evidence>
<dbReference type="PANTHER" id="PTHR42643:SF30">
    <property type="entry name" value="IONOTROPIC RECEPTOR 40A-RELATED"/>
    <property type="match status" value="1"/>
</dbReference>
<name>A0A2S2NWC5_SCHGA</name>
<keyword evidence="7 12" id="KW-0472">Membrane</keyword>
<evidence type="ECO:0000256" key="6">
    <source>
        <dbReference type="ARBA" id="ARBA00023065"/>
    </source>
</evidence>
<evidence type="ECO:0000256" key="7">
    <source>
        <dbReference type="ARBA" id="ARBA00023136"/>
    </source>
</evidence>
<evidence type="ECO:0000256" key="5">
    <source>
        <dbReference type="ARBA" id="ARBA00022989"/>
    </source>
</evidence>
<dbReference type="AlphaFoldDB" id="A0A2S2NWC5"/>
<organism evidence="14">
    <name type="scientific">Schizaphis graminum</name>
    <name type="common">Green bug aphid</name>
    <dbReference type="NCBI Taxonomy" id="13262"/>
    <lineage>
        <taxon>Eukaryota</taxon>
        <taxon>Metazoa</taxon>
        <taxon>Ecdysozoa</taxon>
        <taxon>Arthropoda</taxon>
        <taxon>Hexapoda</taxon>
        <taxon>Insecta</taxon>
        <taxon>Pterygota</taxon>
        <taxon>Neoptera</taxon>
        <taxon>Paraneoptera</taxon>
        <taxon>Hemiptera</taxon>
        <taxon>Sternorrhyncha</taxon>
        <taxon>Aphidomorpha</taxon>
        <taxon>Aphidoidea</taxon>
        <taxon>Aphididae</taxon>
        <taxon>Aphidini</taxon>
        <taxon>Schizaphis</taxon>
    </lineage>
</organism>
<dbReference type="Gene3D" id="1.10.287.70">
    <property type="match status" value="1"/>
</dbReference>
<keyword evidence="9" id="KW-0325">Glycoprotein</keyword>
<evidence type="ECO:0000313" key="14">
    <source>
        <dbReference type="EMBL" id="MBY21434.1"/>
    </source>
</evidence>
<keyword evidence="4 12" id="KW-0812">Transmembrane</keyword>
<feature type="transmembrane region" description="Helical" evidence="12">
    <location>
        <begin position="98"/>
        <end position="116"/>
    </location>
</feature>
<dbReference type="Gene3D" id="3.40.190.10">
    <property type="entry name" value="Periplasmic binding protein-like II"/>
    <property type="match status" value="1"/>
</dbReference>
<keyword evidence="6" id="KW-0406">Ion transport</keyword>
<keyword evidence="11" id="KW-0407">Ion channel</keyword>
<accession>A0A2S2NWC5</accession>
<comment type="subcellular location">
    <subcellularLocation>
        <location evidence="1">Cell membrane</location>
        <topology evidence="1">Multi-pass membrane protein</topology>
    </subcellularLocation>
</comment>
<dbReference type="InterPro" id="IPR019594">
    <property type="entry name" value="Glu/Gly-bd"/>
</dbReference>
<dbReference type="GO" id="GO:0005886">
    <property type="term" value="C:plasma membrane"/>
    <property type="evidence" value="ECO:0007669"/>
    <property type="project" value="UniProtKB-SubCell"/>
</dbReference>